<dbReference type="RefSeq" id="WP_041385827.1">
    <property type="nucleotide sequence ID" value="NZ_BPTT01000001.1"/>
</dbReference>
<accession>A0AA37I1P6</accession>
<dbReference type="GeneID" id="31500751"/>
<name>A0AA37I1P6_XYLRU</name>
<evidence type="ECO:0000313" key="1">
    <source>
        <dbReference type="EMBL" id="GJG33611.1"/>
    </source>
</evidence>
<comment type="caution">
    <text evidence="1">The sequence shown here is derived from an EMBL/GenBank/DDBJ whole genome shotgun (WGS) entry which is preliminary data.</text>
</comment>
<proteinExistence type="predicted"/>
<evidence type="ECO:0000313" key="2">
    <source>
        <dbReference type="Proteomes" id="UP000887097"/>
    </source>
</evidence>
<organism evidence="1 2">
    <name type="scientific">Xylanibacter ruminicola</name>
    <name type="common">Prevotella ruminicola</name>
    <dbReference type="NCBI Taxonomy" id="839"/>
    <lineage>
        <taxon>Bacteria</taxon>
        <taxon>Pseudomonadati</taxon>
        <taxon>Bacteroidota</taxon>
        <taxon>Bacteroidia</taxon>
        <taxon>Bacteroidales</taxon>
        <taxon>Prevotellaceae</taxon>
        <taxon>Xylanibacter</taxon>
    </lineage>
</organism>
<gene>
    <name evidence="1" type="ORF">PRMUPPPA20_17200</name>
</gene>
<dbReference type="Proteomes" id="UP000887097">
    <property type="component" value="Unassembled WGS sequence"/>
</dbReference>
<dbReference type="AlphaFoldDB" id="A0AA37I1P6"/>
<dbReference type="EMBL" id="BPTT01000001">
    <property type="protein sequence ID" value="GJG33611.1"/>
    <property type="molecule type" value="Genomic_DNA"/>
</dbReference>
<sequence>MKQKQTLMNLADLMEHCNMHDLTCERIFVHCSLCMNELADDAIRVVKRLLDKSAIRSCRIPLVIDFDRMTDVDYWLKSKIFSVPRQPLIEPLKQKIVTLVNMLQELQIKILQVDVDYAEKVFKRMAARLEKSTHTLDYELWRIRHPHPTIKQLIQQQVQLTADMLIKGVLYYDEDPKGDEIAAVKLELVKKDIKHGQELPGNFVEECAKLKRYSYWKDERMFMIDYQQIYTYLFSYCFEKFTKEQRIALYEYDVQLKMIHEDIINLKAEQKDLEKQTSHAKTPDEELFKFIHPTISDEDGVAIHNEVKRLVKRQSVQVICEYLQQMARDKKILLPPNPSPVYAELVRLGMPTGKGFSEKHFSNQYLSK</sequence>
<reference evidence="1" key="1">
    <citation type="submission" date="2021-08" db="EMBL/GenBank/DDBJ databases">
        <title>Prevotella lacticifex sp. nov., isolated from rumen of cow.</title>
        <authorList>
            <person name="Shinkai T."/>
            <person name="Ikeyama N."/>
            <person name="Kumagai M."/>
            <person name="Ohmori H."/>
            <person name="Sakamoto M."/>
            <person name="Ohkuma M."/>
            <person name="Mitsumori M."/>
        </authorList>
    </citation>
    <scope>NUCLEOTIDE SEQUENCE</scope>
    <source>
        <strain evidence="1">JCM 8259</strain>
    </source>
</reference>
<protein>
    <submittedName>
        <fullName evidence="1">Uncharacterized protein</fullName>
    </submittedName>
</protein>